<dbReference type="Gene3D" id="2.60.120.10">
    <property type="entry name" value="Jelly Rolls"/>
    <property type="match status" value="1"/>
</dbReference>
<dbReference type="AlphaFoldDB" id="A0A1I2PVF8"/>
<protein>
    <submittedName>
        <fullName evidence="2">Anti-ECFsigma factor, ChrR</fullName>
    </submittedName>
</protein>
<dbReference type="STRING" id="1045558.SAMN05216175_10494"/>
<feature type="domain" description="ChrR-like cupin" evidence="1">
    <location>
        <begin position="118"/>
        <end position="210"/>
    </location>
</feature>
<reference evidence="3" key="1">
    <citation type="submission" date="2016-10" db="EMBL/GenBank/DDBJ databases">
        <authorList>
            <person name="Varghese N."/>
            <person name="Submissions S."/>
        </authorList>
    </citation>
    <scope>NUCLEOTIDE SEQUENCE [LARGE SCALE GENOMIC DNA]</scope>
    <source>
        <strain evidence="3">CGMCC 1.10971</strain>
    </source>
</reference>
<evidence type="ECO:0000313" key="3">
    <source>
        <dbReference type="Proteomes" id="UP000198623"/>
    </source>
</evidence>
<keyword evidence="3" id="KW-1185">Reference proteome</keyword>
<evidence type="ECO:0000259" key="1">
    <source>
        <dbReference type="Pfam" id="PF12973"/>
    </source>
</evidence>
<dbReference type="RefSeq" id="WP_090726353.1">
    <property type="nucleotide sequence ID" value="NZ_FOOU01000004.1"/>
</dbReference>
<name>A0A1I2PVF8_9GAMM</name>
<dbReference type="InterPro" id="IPR041916">
    <property type="entry name" value="Anti_sigma_zinc_sf"/>
</dbReference>
<organism evidence="2 3">
    <name type="scientific">Neptunomonas qingdaonensis</name>
    <dbReference type="NCBI Taxonomy" id="1045558"/>
    <lineage>
        <taxon>Bacteria</taxon>
        <taxon>Pseudomonadati</taxon>
        <taxon>Pseudomonadota</taxon>
        <taxon>Gammaproteobacteria</taxon>
        <taxon>Oceanospirillales</taxon>
        <taxon>Oceanospirillaceae</taxon>
        <taxon>Neptunomonas</taxon>
    </lineage>
</organism>
<dbReference type="NCBIfam" id="TIGR02451">
    <property type="entry name" value="anti_sig_ChrR"/>
    <property type="match status" value="1"/>
</dbReference>
<evidence type="ECO:0000313" key="2">
    <source>
        <dbReference type="EMBL" id="SFG20038.1"/>
    </source>
</evidence>
<dbReference type="InterPro" id="IPR025979">
    <property type="entry name" value="ChrR-like_cupin_dom"/>
</dbReference>
<dbReference type="InterPro" id="IPR014710">
    <property type="entry name" value="RmlC-like_jellyroll"/>
</dbReference>
<dbReference type="InterPro" id="IPR012807">
    <property type="entry name" value="Anti-sigma_ChrR"/>
</dbReference>
<dbReference type="InterPro" id="IPR011051">
    <property type="entry name" value="RmlC_Cupin_sf"/>
</dbReference>
<accession>A0A1I2PVF8</accession>
<dbReference type="Gene3D" id="1.10.10.1320">
    <property type="entry name" value="Anti-sigma factor, zinc-finger domain"/>
    <property type="match status" value="1"/>
</dbReference>
<dbReference type="Proteomes" id="UP000198623">
    <property type="component" value="Unassembled WGS sequence"/>
</dbReference>
<dbReference type="EMBL" id="FOOU01000004">
    <property type="protein sequence ID" value="SFG20038.1"/>
    <property type="molecule type" value="Genomic_DNA"/>
</dbReference>
<gene>
    <name evidence="2" type="ORF">SAMN05216175_10494</name>
</gene>
<dbReference type="OrthoDB" id="2988517at2"/>
<dbReference type="CDD" id="cd20301">
    <property type="entry name" value="cupin_ChrR"/>
    <property type="match status" value="1"/>
</dbReference>
<sequence length="230" mass="25303">MNIKHHLDEATLVSYTAGSMSQAMALVVACHISMCPVCRDRVHDSEAIGGMLLESLNPAPVSDDSLAQILACLDEEPDLNTQLEAKRVETSIAKNKQWLATHSDIPRPLDDYIGDSLENVEWKRIVPGVYYHDLPCKTERRGASRLLRIAPGKAMLPHSHDGNELTLILRGSYTDEIGRFTAGDIADLDNEIQHQPLVDSSEDCICLIATDAPLKFSTLLGKIVQPMTGF</sequence>
<proteinExistence type="predicted"/>
<dbReference type="PROSITE" id="PS51257">
    <property type="entry name" value="PROKAR_LIPOPROTEIN"/>
    <property type="match status" value="1"/>
</dbReference>
<dbReference type="Pfam" id="PF12973">
    <property type="entry name" value="Cupin_7"/>
    <property type="match status" value="1"/>
</dbReference>
<dbReference type="SUPFAM" id="SSF51182">
    <property type="entry name" value="RmlC-like cupins"/>
    <property type="match status" value="1"/>
</dbReference>